<reference evidence="2" key="1">
    <citation type="submission" date="2025-08" db="UniProtKB">
        <authorList>
            <consortium name="RefSeq"/>
        </authorList>
    </citation>
    <scope>IDENTIFICATION</scope>
</reference>
<dbReference type="RefSeq" id="XP_026686996.1">
    <property type="nucleotide sequence ID" value="XM_026831195.1"/>
</dbReference>
<protein>
    <submittedName>
        <fullName evidence="2">Uncharacterized protein LOC113471785</fullName>
    </submittedName>
</protein>
<gene>
    <name evidence="2" type="primary">LOC113471785</name>
</gene>
<proteinExistence type="predicted"/>
<organism evidence="1 2">
    <name type="scientific">Diaphorina citri</name>
    <name type="common">Asian citrus psyllid</name>
    <dbReference type="NCBI Taxonomy" id="121845"/>
    <lineage>
        <taxon>Eukaryota</taxon>
        <taxon>Metazoa</taxon>
        <taxon>Ecdysozoa</taxon>
        <taxon>Arthropoda</taxon>
        <taxon>Hexapoda</taxon>
        <taxon>Insecta</taxon>
        <taxon>Pterygota</taxon>
        <taxon>Neoptera</taxon>
        <taxon>Paraneoptera</taxon>
        <taxon>Hemiptera</taxon>
        <taxon>Sternorrhyncha</taxon>
        <taxon>Psylloidea</taxon>
        <taxon>Psyllidae</taxon>
        <taxon>Diaphorininae</taxon>
        <taxon>Diaphorina</taxon>
    </lineage>
</organism>
<keyword evidence="1" id="KW-1185">Reference proteome</keyword>
<dbReference type="Proteomes" id="UP000079169">
    <property type="component" value="Unplaced"/>
</dbReference>
<evidence type="ECO:0000313" key="2">
    <source>
        <dbReference type="RefSeq" id="XP_026686996.1"/>
    </source>
</evidence>
<dbReference type="GeneID" id="113471785"/>
<dbReference type="AlphaFoldDB" id="A0A3Q0JEV7"/>
<evidence type="ECO:0000313" key="1">
    <source>
        <dbReference type="Proteomes" id="UP000079169"/>
    </source>
</evidence>
<name>A0A3Q0JEV7_DIACI</name>
<dbReference type="KEGG" id="dci:113471785"/>
<accession>A0A3Q0JEV7</accession>
<sequence length="166" mass="19193">MNQVLNKETVHVDENQKSQFALNIFTEKLVHALEINSNKDVNLAGEFMRIIYDWWCIVTANSSRSLLKDKFKLSISEKNKEPIHKLNTISKWVNTWRLQDRTKLKLSPAVFYVLGENCAGYKQLAESLLRDYLIDQFFLGTFQVNLPSDLGFITSSLVETCKFPSK</sequence>
<dbReference type="PaxDb" id="121845-A0A3Q0JEV7"/>